<dbReference type="EMBL" id="BAABKP010000001">
    <property type="protein sequence ID" value="GAA4787561.1"/>
    <property type="molecule type" value="Genomic_DNA"/>
</dbReference>
<sequence>MTSTFTLEPLYPYSQRDNLLALAREHAAAVDAGERSPFETLRELGQEGLLTLGRTGSVLPQAAVAFDLATEDTATAFSLWAHRATIAFFDAVGRQLPEGMETGETTGSTAMAAAFKHASGVGELGVQAKHTDGGLLLNGSISWASNLYPGGVMILPVAVEDAAPGEPVSYIVTLRVGVEGLDVKYQKGLLALDATESGFIRLTEVFVPESDILSRDVPGFLATITAPFLLIQSSFCLGLAAAALAATAPHTSVSRGIFTQEFDQFKAEYQRLRTELTDLAQEPAATSRRRLLQLRLDVSHLAISATHLEMAVIGGRGYKTTSATARRYREATFLPVQSPTEGHLRYELSQID</sequence>
<dbReference type="Gene3D" id="2.40.110.10">
    <property type="entry name" value="Butyryl-CoA Dehydrogenase, subunit A, domain 2"/>
    <property type="match status" value="1"/>
</dbReference>
<dbReference type="InterPro" id="IPR046373">
    <property type="entry name" value="Acyl-CoA_Oxase/DH_mid-dom_sf"/>
</dbReference>
<proteinExistence type="predicted"/>
<dbReference type="RefSeq" id="WP_345443443.1">
    <property type="nucleotide sequence ID" value="NZ_BAABKP010000001.1"/>
</dbReference>
<dbReference type="SUPFAM" id="SSF56645">
    <property type="entry name" value="Acyl-CoA dehydrogenase NM domain-like"/>
    <property type="match status" value="1"/>
</dbReference>
<comment type="caution">
    <text evidence="1">The sequence shown here is derived from an EMBL/GenBank/DDBJ whole genome shotgun (WGS) entry which is preliminary data.</text>
</comment>
<dbReference type="Proteomes" id="UP001500187">
    <property type="component" value="Unassembled WGS sequence"/>
</dbReference>
<protein>
    <submittedName>
        <fullName evidence="1">Acyl-CoA dehydrogenase family protein</fullName>
    </submittedName>
</protein>
<keyword evidence="2" id="KW-1185">Reference proteome</keyword>
<dbReference type="PANTHER" id="PTHR43884:SF12">
    <property type="entry name" value="ISOVALERYL-COA DEHYDROGENASE, MITOCHONDRIAL-RELATED"/>
    <property type="match status" value="1"/>
</dbReference>
<dbReference type="SUPFAM" id="SSF47203">
    <property type="entry name" value="Acyl-CoA dehydrogenase C-terminal domain-like"/>
    <property type="match status" value="1"/>
</dbReference>
<organism evidence="1 2">
    <name type="scientific">Rothia endophytica</name>
    <dbReference type="NCBI Taxonomy" id="1324766"/>
    <lineage>
        <taxon>Bacteria</taxon>
        <taxon>Bacillati</taxon>
        <taxon>Actinomycetota</taxon>
        <taxon>Actinomycetes</taxon>
        <taxon>Micrococcales</taxon>
        <taxon>Micrococcaceae</taxon>
        <taxon>Rothia</taxon>
    </lineage>
</organism>
<name>A0ABP9B0I7_9MICC</name>
<dbReference type="InterPro" id="IPR009100">
    <property type="entry name" value="AcylCoA_DH/oxidase_NM_dom_sf"/>
</dbReference>
<accession>A0ABP9B0I7</accession>
<gene>
    <name evidence="1" type="ORF">GCM10023352_01400</name>
</gene>
<reference evidence="2" key="1">
    <citation type="journal article" date="2019" name="Int. J. Syst. Evol. Microbiol.">
        <title>The Global Catalogue of Microorganisms (GCM) 10K type strain sequencing project: providing services to taxonomists for standard genome sequencing and annotation.</title>
        <authorList>
            <consortium name="The Broad Institute Genomics Platform"/>
            <consortium name="The Broad Institute Genome Sequencing Center for Infectious Disease"/>
            <person name="Wu L."/>
            <person name="Ma J."/>
        </authorList>
    </citation>
    <scope>NUCLEOTIDE SEQUENCE [LARGE SCALE GENOMIC DNA]</scope>
    <source>
        <strain evidence="2">JCM 18541</strain>
    </source>
</reference>
<dbReference type="PANTHER" id="PTHR43884">
    <property type="entry name" value="ACYL-COA DEHYDROGENASE"/>
    <property type="match status" value="1"/>
</dbReference>
<evidence type="ECO:0000313" key="2">
    <source>
        <dbReference type="Proteomes" id="UP001500187"/>
    </source>
</evidence>
<dbReference type="InterPro" id="IPR036250">
    <property type="entry name" value="AcylCo_DH-like_C"/>
</dbReference>
<evidence type="ECO:0000313" key="1">
    <source>
        <dbReference type="EMBL" id="GAA4787561.1"/>
    </source>
</evidence>